<dbReference type="RefSeq" id="WP_267162770.1">
    <property type="nucleotide sequence ID" value="NZ_CP112972.1"/>
</dbReference>
<dbReference type="InterPro" id="IPR036390">
    <property type="entry name" value="WH_DNA-bd_sf"/>
</dbReference>
<keyword evidence="4" id="KW-1185">Reference proteome</keyword>
<dbReference type="SUPFAM" id="SSF81301">
    <property type="entry name" value="Nucleotidyltransferase"/>
    <property type="match status" value="1"/>
</dbReference>
<dbReference type="Pfam" id="PF12802">
    <property type="entry name" value="MarR_2"/>
    <property type="match status" value="1"/>
</dbReference>
<organism evidence="3 4">
    <name type="scientific">Halovenus salina</name>
    <dbReference type="NCBI Taxonomy" id="1510225"/>
    <lineage>
        <taxon>Archaea</taxon>
        <taxon>Methanobacteriati</taxon>
        <taxon>Methanobacteriota</taxon>
        <taxon>Stenosarchaea group</taxon>
        <taxon>Halobacteria</taxon>
        <taxon>Halobacteriales</taxon>
        <taxon>Haloarculaceae</taxon>
        <taxon>Halovenus</taxon>
    </lineage>
</organism>
<dbReference type="InterPro" id="IPR043519">
    <property type="entry name" value="NT_sf"/>
</dbReference>
<evidence type="ECO:0000259" key="1">
    <source>
        <dbReference type="Pfam" id="PF01909"/>
    </source>
</evidence>
<name>A0ABD5W071_9EURY</name>
<sequence length="265" mass="29614">MRTQSSDNAGETQSEASVGLPIPIRDASLFKHSASAPVVNFLADNPEFDLSVRQLARVTDVSARATADAVDALAANGIVEVVHEGNARRVRLNRARFDNPGDPVERIPQVQYRTPVRIACQYLTDELQEVLGIVLFGSVARGEADRQSDIDLWVLVADDLLEQRNAANTLARKLEELQIPPSVALLEAQDRDFDSQWPAMRQRLEADDREWASAQRHSFEFVVETPQSIRQQSTRVNTRRLFGEGITIRSSDGLDSVKREVLRDE</sequence>
<feature type="domain" description="Polymerase nucleotidyl transferase" evidence="1">
    <location>
        <begin position="126"/>
        <end position="183"/>
    </location>
</feature>
<evidence type="ECO:0000313" key="4">
    <source>
        <dbReference type="Proteomes" id="UP001596445"/>
    </source>
</evidence>
<dbReference type="Pfam" id="PF01909">
    <property type="entry name" value="NTP_transf_2"/>
    <property type="match status" value="1"/>
</dbReference>
<dbReference type="SUPFAM" id="SSF46785">
    <property type="entry name" value="Winged helix' DNA-binding domain"/>
    <property type="match status" value="1"/>
</dbReference>
<dbReference type="InterPro" id="IPR000835">
    <property type="entry name" value="HTH_MarR-typ"/>
</dbReference>
<evidence type="ECO:0000259" key="2">
    <source>
        <dbReference type="Pfam" id="PF12802"/>
    </source>
</evidence>
<proteinExistence type="predicted"/>
<protein>
    <submittedName>
        <fullName evidence="3">Nucleotidyltransferase domain-containing protein</fullName>
    </submittedName>
</protein>
<gene>
    <name evidence="3" type="ORF">ACFQQG_01245</name>
</gene>
<accession>A0ABD5W071</accession>
<evidence type="ECO:0000313" key="3">
    <source>
        <dbReference type="EMBL" id="MFC7057045.1"/>
    </source>
</evidence>
<dbReference type="InterPro" id="IPR002934">
    <property type="entry name" value="Polymerase_NTP_transf_dom"/>
</dbReference>
<dbReference type="AlphaFoldDB" id="A0ABD5W071"/>
<dbReference type="Gene3D" id="3.30.460.10">
    <property type="entry name" value="Beta Polymerase, domain 2"/>
    <property type="match status" value="1"/>
</dbReference>
<dbReference type="EMBL" id="JBHSZI010000001">
    <property type="protein sequence ID" value="MFC7057045.1"/>
    <property type="molecule type" value="Genomic_DNA"/>
</dbReference>
<comment type="caution">
    <text evidence="3">The sequence shown here is derived from an EMBL/GenBank/DDBJ whole genome shotgun (WGS) entry which is preliminary data.</text>
</comment>
<feature type="domain" description="HTH marR-type" evidence="2">
    <location>
        <begin position="36"/>
        <end position="89"/>
    </location>
</feature>
<reference evidence="3 4" key="1">
    <citation type="journal article" date="2019" name="Int. J. Syst. Evol. Microbiol.">
        <title>The Global Catalogue of Microorganisms (GCM) 10K type strain sequencing project: providing services to taxonomists for standard genome sequencing and annotation.</title>
        <authorList>
            <consortium name="The Broad Institute Genomics Platform"/>
            <consortium name="The Broad Institute Genome Sequencing Center for Infectious Disease"/>
            <person name="Wu L."/>
            <person name="Ma J."/>
        </authorList>
    </citation>
    <scope>NUCLEOTIDE SEQUENCE [LARGE SCALE GENOMIC DNA]</scope>
    <source>
        <strain evidence="3 4">JCM 30072</strain>
    </source>
</reference>
<dbReference type="Proteomes" id="UP001596445">
    <property type="component" value="Unassembled WGS sequence"/>
</dbReference>
<dbReference type="CDD" id="cd05403">
    <property type="entry name" value="NT_KNTase_like"/>
    <property type="match status" value="1"/>
</dbReference>
<dbReference type="GeneID" id="76628859"/>
<dbReference type="Gene3D" id="1.10.10.10">
    <property type="entry name" value="Winged helix-like DNA-binding domain superfamily/Winged helix DNA-binding domain"/>
    <property type="match status" value="1"/>
</dbReference>
<dbReference type="InterPro" id="IPR036388">
    <property type="entry name" value="WH-like_DNA-bd_sf"/>
</dbReference>